<evidence type="ECO:0000313" key="3">
    <source>
        <dbReference type="Proteomes" id="UP000708208"/>
    </source>
</evidence>
<dbReference type="AlphaFoldDB" id="A0A8J2P9S8"/>
<dbReference type="Proteomes" id="UP000708208">
    <property type="component" value="Unassembled WGS sequence"/>
</dbReference>
<proteinExistence type="predicted"/>
<protein>
    <recommendedName>
        <fullName evidence="4">ER-bound oxygenase mpaB/mpaB'/Rubber oxygenase catalytic domain-containing protein</fullName>
    </recommendedName>
</protein>
<feature type="non-terminal residue" evidence="2">
    <location>
        <position position="1"/>
    </location>
</feature>
<gene>
    <name evidence="2" type="ORF">AFUS01_LOCUS25059</name>
</gene>
<dbReference type="OrthoDB" id="6361347at2759"/>
<dbReference type="EMBL" id="CAJVCH010319272">
    <property type="protein sequence ID" value="CAG7786492.1"/>
    <property type="molecule type" value="Genomic_DNA"/>
</dbReference>
<keyword evidence="1" id="KW-0732">Signal</keyword>
<organism evidence="2 3">
    <name type="scientific">Allacma fusca</name>
    <dbReference type="NCBI Taxonomy" id="39272"/>
    <lineage>
        <taxon>Eukaryota</taxon>
        <taxon>Metazoa</taxon>
        <taxon>Ecdysozoa</taxon>
        <taxon>Arthropoda</taxon>
        <taxon>Hexapoda</taxon>
        <taxon>Collembola</taxon>
        <taxon>Symphypleona</taxon>
        <taxon>Sminthuridae</taxon>
        <taxon>Allacma</taxon>
    </lineage>
</organism>
<comment type="caution">
    <text evidence="2">The sequence shown here is derived from an EMBL/GenBank/DDBJ whole genome shotgun (WGS) entry which is preliminary data.</text>
</comment>
<feature type="chain" id="PRO_5035327378" description="ER-bound oxygenase mpaB/mpaB'/Rubber oxygenase catalytic domain-containing protein" evidence="1">
    <location>
        <begin position="25"/>
        <end position="361"/>
    </location>
</feature>
<accession>A0A8J2P9S8</accession>
<dbReference type="PANTHER" id="PTHR37159">
    <property type="entry name" value="GH11867P"/>
    <property type="match status" value="1"/>
</dbReference>
<keyword evidence="3" id="KW-1185">Reference proteome</keyword>
<dbReference type="PANTHER" id="PTHR37159:SF1">
    <property type="entry name" value="GH11867P"/>
    <property type="match status" value="1"/>
</dbReference>
<name>A0A8J2P9S8_9HEXA</name>
<evidence type="ECO:0008006" key="4">
    <source>
        <dbReference type="Google" id="ProtNLM"/>
    </source>
</evidence>
<evidence type="ECO:0000313" key="2">
    <source>
        <dbReference type="EMBL" id="CAG7786492.1"/>
    </source>
</evidence>
<feature type="non-terminal residue" evidence="2">
    <location>
        <position position="361"/>
    </location>
</feature>
<reference evidence="2" key="1">
    <citation type="submission" date="2021-06" db="EMBL/GenBank/DDBJ databases">
        <authorList>
            <person name="Hodson N. C."/>
            <person name="Mongue J. A."/>
            <person name="Jaron S. K."/>
        </authorList>
    </citation>
    <scope>NUCLEOTIDE SEQUENCE</scope>
</reference>
<feature type="signal peptide" evidence="1">
    <location>
        <begin position="1"/>
        <end position="24"/>
    </location>
</feature>
<evidence type="ECO:0000256" key="1">
    <source>
        <dbReference type="SAM" id="SignalP"/>
    </source>
</evidence>
<sequence length="361" mass="41023">KTTHKMFVLMLPLCLAIFLNHTTAHHLLQYGIEPNYFSPNDNVLCKDRETNPVILLQQPTCSVSVEKLVDGLAIPGTSDRNLFAPPWMNYTLYRIGQQFAQENLIIISYCHYLAAVISYSDKDVASIFSTTGKSDTREKAILRNLANLKHTHLWYDWDLLSSDRISAASIHNLRDIHRNVAKGMKERLMQGQGLIDPGMYDNRTADEGLWSAVETDLLQSTIPFEWRQLPATVTSYKGNSVPLAQFVMSLAQFSFVGLPFVMPEVLEITKATDEQLLGWNHLWAVLAFALGIEDEFNIALQPSFEAIVKNYRKIFRTYVLQGFFRLSKQSKILMEIAASVSDEVLPNIFFSFSRNLIIHSV</sequence>